<gene>
    <name evidence="11" type="ORF">JCM17846_04160</name>
</gene>
<keyword evidence="3 5" id="KW-0807">Transducer</keyword>
<dbReference type="SUPFAM" id="SSF58104">
    <property type="entry name" value="Methyl-accepting chemotaxis protein (MCP) signaling domain"/>
    <property type="match status" value="1"/>
</dbReference>
<dbReference type="InterPro" id="IPR004089">
    <property type="entry name" value="MCPsignal_dom"/>
</dbReference>
<comment type="similarity">
    <text evidence="4">Belongs to the methyl-accepting chemotaxis (MCP) protein family.</text>
</comment>
<keyword evidence="2" id="KW-1003">Cell membrane</keyword>
<keyword evidence="7" id="KW-0472">Membrane</keyword>
<dbReference type="PROSITE" id="PS50885">
    <property type="entry name" value="HAMP"/>
    <property type="match status" value="1"/>
</dbReference>
<sequence>MLAIVGLLVIILVFDGVMTAMDAMKNQREASLQVDVGETVDQITTAKLALAVERGASGTALAFESVPDRRFREMITEERARFDQAYGIFRQKLQDLPAYEGKDAQISAMQDAYSAYMAVRPAADAAMAQIAQSRESRIDRTVGNAITDLIDRLRDVRLSVTYSFPPSEPAVQASGQLKYLLWRMQEYASRDWATIGESMASGQPLSSLMLQIVTGYTGQVEAAWQDIQSLVDSSLVSNTLESRLDDVRDAFFDQFAMDRDEVYAAAELGEPVPFTALLWIEKATNAVAPVQTLAQEAGKLAQTELEENESQASAEFWNSMFLLFFTLGLGVVSFWLVVQRVVGPIVGLSRIMKTLSTGNLDVDVRGTERNDEVGEMAKSVQVFKDNAIDKIRLEKEQHEAEERQRIKNEEAERVAREREEKQRKRELELEEEQRKARQAEMLELADSFEASVMKLVDNLSQAAGEMEGAALGLTETAEDNAGRAKVVSTTADHATNSLQMVASAAEQLSASVREIASQTNQSSTSARDAVQRTERASGDIRELVDAAQRIGDVVNLINDIADQTNLLALNATIEAARAGEAGKGFAVVASEVKSLATQTAKATNDISEQISGMQDATKKTVDAIEAIRLIISEIDTTAVSIASAVEEQDASTQEIARNVAEVSAGAQDISRDMASLNEGAASNGAAANQVLGSAKSLSRESGELRSQVERFLESIRAS</sequence>
<dbReference type="SMART" id="SM00283">
    <property type="entry name" value="MA"/>
    <property type="match status" value="1"/>
</dbReference>
<evidence type="ECO:0000313" key="11">
    <source>
        <dbReference type="EMBL" id="GER02734.1"/>
    </source>
</evidence>
<accession>A0A5A7N4Q2</accession>
<dbReference type="PANTHER" id="PTHR32089">
    <property type="entry name" value="METHYL-ACCEPTING CHEMOTAXIS PROTEIN MCPB"/>
    <property type="match status" value="1"/>
</dbReference>
<dbReference type="Pfam" id="PF00015">
    <property type="entry name" value="MCPsignal"/>
    <property type="match status" value="1"/>
</dbReference>
<dbReference type="Proteomes" id="UP000324996">
    <property type="component" value="Unassembled WGS sequence"/>
</dbReference>
<organism evidence="11 12">
    <name type="scientific">Iodidimonas nitroreducens</name>
    <dbReference type="NCBI Taxonomy" id="1236968"/>
    <lineage>
        <taxon>Bacteria</taxon>
        <taxon>Pseudomonadati</taxon>
        <taxon>Pseudomonadota</taxon>
        <taxon>Alphaproteobacteria</taxon>
        <taxon>Iodidimonadales</taxon>
        <taxon>Iodidimonadaceae</taxon>
        <taxon>Iodidimonas</taxon>
    </lineage>
</organism>
<evidence type="ECO:0000259" key="8">
    <source>
        <dbReference type="PROSITE" id="PS50111"/>
    </source>
</evidence>
<evidence type="ECO:0000313" key="12">
    <source>
        <dbReference type="Proteomes" id="UP000324996"/>
    </source>
</evidence>
<evidence type="ECO:0000259" key="10">
    <source>
        <dbReference type="PROSITE" id="PS50885"/>
    </source>
</evidence>
<dbReference type="AlphaFoldDB" id="A0A5A7N4Q2"/>
<evidence type="ECO:0000256" key="1">
    <source>
        <dbReference type="ARBA" id="ARBA00004429"/>
    </source>
</evidence>
<evidence type="ECO:0000259" key="9">
    <source>
        <dbReference type="PROSITE" id="PS50192"/>
    </source>
</evidence>
<dbReference type="InterPro" id="IPR003660">
    <property type="entry name" value="HAMP_dom"/>
</dbReference>
<dbReference type="SMART" id="SM00304">
    <property type="entry name" value="HAMP"/>
    <property type="match status" value="1"/>
</dbReference>
<protein>
    <recommendedName>
        <fullName evidence="13">Methyl-accepting chemotaxis protein</fullName>
    </recommendedName>
</protein>
<dbReference type="CDD" id="cd06225">
    <property type="entry name" value="HAMP"/>
    <property type="match status" value="1"/>
</dbReference>
<dbReference type="PROSITE" id="PS50192">
    <property type="entry name" value="T_SNARE"/>
    <property type="match status" value="1"/>
</dbReference>
<dbReference type="Gene3D" id="1.10.287.950">
    <property type="entry name" value="Methyl-accepting chemotaxis protein"/>
    <property type="match status" value="1"/>
</dbReference>
<reference evidence="11 12" key="1">
    <citation type="submission" date="2019-09" db="EMBL/GenBank/DDBJ databases">
        <title>NBRP : Genome information of microbial organism related human and environment.</title>
        <authorList>
            <person name="Hattori M."/>
            <person name="Oshima K."/>
            <person name="Inaba H."/>
            <person name="Suda W."/>
            <person name="Sakamoto M."/>
            <person name="Iino T."/>
            <person name="Kitahara M."/>
            <person name="Oshida Y."/>
            <person name="Iida T."/>
            <person name="Kudo T."/>
            <person name="Itoh T."/>
            <person name="Ohkuma M."/>
        </authorList>
    </citation>
    <scope>NUCLEOTIDE SEQUENCE [LARGE SCALE GENOMIC DNA]</scope>
    <source>
        <strain evidence="11 12">Q-1</strain>
    </source>
</reference>
<keyword evidence="7" id="KW-0812">Transmembrane</keyword>
<dbReference type="GO" id="GO:0005886">
    <property type="term" value="C:plasma membrane"/>
    <property type="evidence" value="ECO:0007669"/>
    <property type="project" value="UniProtKB-SubCell"/>
</dbReference>
<evidence type="ECO:0000256" key="7">
    <source>
        <dbReference type="SAM" id="Phobius"/>
    </source>
</evidence>
<evidence type="ECO:0000256" key="3">
    <source>
        <dbReference type="ARBA" id="ARBA00023224"/>
    </source>
</evidence>
<evidence type="ECO:0008006" key="13">
    <source>
        <dbReference type="Google" id="ProtNLM"/>
    </source>
</evidence>
<evidence type="ECO:0000256" key="2">
    <source>
        <dbReference type="ARBA" id="ARBA00022519"/>
    </source>
</evidence>
<keyword evidence="2" id="KW-0997">Cell inner membrane</keyword>
<comment type="caution">
    <text evidence="11">The sequence shown here is derived from an EMBL/GenBank/DDBJ whole genome shotgun (WGS) entry which is preliminary data.</text>
</comment>
<dbReference type="GO" id="GO:0007165">
    <property type="term" value="P:signal transduction"/>
    <property type="evidence" value="ECO:0007669"/>
    <property type="project" value="UniProtKB-KW"/>
</dbReference>
<feature type="domain" description="Methyl-accepting transducer" evidence="8">
    <location>
        <begin position="455"/>
        <end position="698"/>
    </location>
</feature>
<name>A0A5A7N4Q2_9PROT</name>
<feature type="domain" description="T-SNARE coiled-coil homology" evidence="9">
    <location>
        <begin position="614"/>
        <end position="676"/>
    </location>
</feature>
<dbReference type="PANTHER" id="PTHR32089:SF112">
    <property type="entry name" value="LYSOZYME-LIKE PROTEIN-RELATED"/>
    <property type="match status" value="1"/>
</dbReference>
<feature type="region of interest" description="Disordered" evidence="6">
    <location>
        <begin position="412"/>
        <end position="431"/>
    </location>
</feature>
<dbReference type="Pfam" id="PF00672">
    <property type="entry name" value="HAMP"/>
    <property type="match status" value="1"/>
</dbReference>
<comment type="subcellular location">
    <subcellularLocation>
        <location evidence="1">Cell inner membrane</location>
        <topology evidence="1">Multi-pass membrane protein</topology>
    </subcellularLocation>
</comment>
<dbReference type="Gene3D" id="1.10.8.500">
    <property type="entry name" value="HAMP domain in histidine kinase"/>
    <property type="match status" value="1"/>
</dbReference>
<dbReference type="PROSITE" id="PS50111">
    <property type="entry name" value="CHEMOTAXIS_TRANSDUC_2"/>
    <property type="match status" value="1"/>
</dbReference>
<evidence type="ECO:0000256" key="6">
    <source>
        <dbReference type="SAM" id="MobiDB-lite"/>
    </source>
</evidence>
<dbReference type="EMBL" id="BKCN01000001">
    <property type="protein sequence ID" value="GER02734.1"/>
    <property type="molecule type" value="Genomic_DNA"/>
</dbReference>
<evidence type="ECO:0000256" key="5">
    <source>
        <dbReference type="PROSITE-ProRule" id="PRU00284"/>
    </source>
</evidence>
<feature type="domain" description="HAMP" evidence="10">
    <location>
        <begin position="339"/>
        <end position="392"/>
    </location>
</feature>
<dbReference type="InterPro" id="IPR000727">
    <property type="entry name" value="T_SNARE_dom"/>
</dbReference>
<feature type="transmembrane region" description="Helical" evidence="7">
    <location>
        <begin position="316"/>
        <end position="338"/>
    </location>
</feature>
<keyword evidence="7" id="KW-1133">Transmembrane helix</keyword>
<keyword evidence="12" id="KW-1185">Reference proteome</keyword>
<evidence type="ECO:0000256" key="4">
    <source>
        <dbReference type="ARBA" id="ARBA00029447"/>
    </source>
</evidence>
<proteinExistence type="inferred from homology"/>